<dbReference type="GO" id="GO:0015288">
    <property type="term" value="F:porin activity"/>
    <property type="evidence" value="ECO:0007669"/>
    <property type="project" value="UniProtKB-KW"/>
</dbReference>
<dbReference type="GO" id="GO:0009279">
    <property type="term" value="C:cell outer membrane"/>
    <property type="evidence" value="ECO:0007669"/>
    <property type="project" value="UniProtKB-SubCell"/>
</dbReference>
<sequence>MVKHAVAAAIIGMGAMSGAWAQSSVTLYGSMDAGVAYVNNVGGHAKWAMIQGNTQPDRWGLKGKEDLGGGLSAIFQLENGFYTNNGQLATANTIWNRAAFVGLSSERYGTLTLGRQTPLTFDYLDPLSTAYLAMSWYAFHPGNIDGLAATGNVPYNNAVKYRSPSFAGFSAAATMALGNTTNFSTGKSVGVALNYANGPFKASAVYSNEHDRAILIGQTGITSFQGQNTANGYLANKVENIGAGASYQFGDFLVHGLYTRVKMQSNGFSDTFQSYDAGVNYRSSAFNTIAGGAATTTLAGRRWTQVELGDIYSLSKRTQLYANVLYEHGSGGAKAAFFTAGVSSTANQVVVLAGIHHSF</sequence>
<name>A0A105V586_9BURK</name>
<gene>
    <name evidence="13" type="ORF">WT27_12215</name>
</gene>
<keyword evidence="4" id="KW-1134">Transmembrane beta strand</keyword>
<feature type="domain" description="Porin" evidence="12">
    <location>
        <begin position="7"/>
        <end position="330"/>
    </location>
</feature>
<dbReference type="PANTHER" id="PTHR34501">
    <property type="entry name" value="PROTEIN YDDL-RELATED"/>
    <property type="match status" value="1"/>
</dbReference>
<dbReference type="GO" id="GO:0034220">
    <property type="term" value="P:monoatomic ion transmembrane transport"/>
    <property type="evidence" value="ECO:0007669"/>
    <property type="project" value="InterPro"/>
</dbReference>
<protein>
    <submittedName>
        <fullName evidence="13">Porin</fullName>
    </submittedName>
</protein>
<dbReference type="CDD" id="cd00342">
    <property type="entry name" value="gram_neg_porins"/>
    <property type="match status" value="1"/>
</dbReference>
<evidence type="ECO:0000256" key="7">
    <source>
        <dbReference type="ARBA" id="ARBA00023065"/>
    </source>
</evidence>
<evidence type="ECO:0000256" key="11">
    <source>
        <dbReference type="SAM" id="SignalP"/>
    </source>
</evidence>
<evidence type="ECO:0000256" key="3">
    <source>
        <dbReference type="ARBA" id="ARBA00022448"/>
    </source>
</evidence>
<reference evidence="13 14" key="1">
    <citation type="submission" date="2015-11" db="EMBL/GenBank/DDBJ databases">
        <title>Expanding the genomic diversity of Burkholderia species for the development of highly accurate diagnostics.</title>
        <authorList>
            <person name="Sahl J."/>
            <person name="Keim P."/>
            <person name="Wagner D."/>
        </authorList>
    </citation>
    <scope>NUCLEOTIDE SEQUENCE [LARGE SCALE GENOMIC DNA]</scope>
    <source>
        <strain evidence="13 14">MSMB1301WGS</strain>
    </source>
</reference>
<comment type="subunit">
    <text evidence="2">Homotrimer.</text>
</comment>
<dbReference type="Proteomes" id="UP000062317">
    <property type="component" value="Unassembled WGS sequence"/>
</dbReference>
<evidence type="ECO:0000313" key="14">
    <source>
        <dbReference type="Proteomes" id="UP000062317"/>
    </source>
</evidence>
<keyword evidence="5" id="KW-0812">Transmembrane</keyword>
<dbReference type="PANTHER" id="PTHR34501:SF9">
    <property type="entry name" value="MAJOR OUTER MEMBRANE PROTEIN P.IA"/>
    <property type="match status" value="1"/>
</dbReference>
<keyword evidence="14" id="KW-1185">Reference proteome</keyword>
<dbReference type="EMBL" id="LPEQ01000110">
    <property type="protein sequence ID" value="KVV41381.1"/>
    <property type="molecule type" value="Genomic_DNA"/>
</dbReference>
<keyword evidence="8" id="KW-0626">Porin</keyword>
<feature type="signal peptide" evidence="11">
    <location>
        <begin position="1"/>
        <end position="21"/>
    </location>
</feature>
<evidence type="ECO:0000256" key="6">
    <source>
        <dbReference type="ARBA" id="ARBA00022729"/>
    </source>
</evidence>
<evidence type="ECO:0000313" key="13">
    <source>
        <dbReference type="EMBL" id="KVV41381.1"/>
    </source>
</evidence>
<dbReference type="InterPro" id="IPR033900">
    <property type="entry name" value="Gram_neg_porin_domain"/>
</dbReference>
<evidence type="ECO:0000256" key="2">
    <source>
        <dbReference type="ARBA" id="ARBA00011233"/>
    </source>
</evidence>
<keyword evidence="6 11" id="KW-0732">Signal</keyword>
<dbReference type="Gene3D" id="2.40.160.10">
    <property type="entry name" value="Porin"/>
    <property type="match status" value="1"/>
</dbReference>
<dbReference type="InterPro" id="IPR001702">
    <property type="entry name" value="Porin_Gram-ve"/>
</dbReference>
<evidence type="ECO:0000256" key="9">
    <source>
        <dbReference type="ARBA" id="ARBA00023136"/>
    </source>
</evidence>
<evidence type="ECO:0000256" key="10">
    <source>
        <dbReference type="ARBA" id="ARBA00023237"/>
    </source>
</evidence>
<keyword evidence="9" id="KW-0472">Membrane</keyword>
<dbReference type="PRINTS" id="PR00182">
    <property type="entry name" value="ECOLNEIPORIN"/>
</dbReference>
<organism evidence="13 14">
    <name type="scientific">Burkholderia territorii</name>
    <dbReference type="NCBI Taxonomy" id="1503055"/>
    <lineage>
        <taxon>Bacteria</taxon>
        <taxon>Pseudomonadati</taxon>
        <taxon>Pseudomonadota</taxon>
        <taxon>Betaproteobacteria</taxon>
        <taxon>Burkholderiales</taxon>
        <taxon>Burkholderiaceae</taxon>
        <taxon>Burkholderia</taxon>
        <taxon>Burkholderia cepacia complex</taxon>
    </lineage>
</organism>
<dbReference type="SUPFAM" id="SSF56935">
    <property type="entry name" value="Porins"/>
    <property type="match status" value="1"/>
</dbReference>
<evidence type="ECO:0000259" key="12">
    <source>
        <dbReference type="Pfam" id="PF13609"/>
    </source>
</evidence>
<evidence type="ECO:0000256" key="8">
    <source>
        <dbReference type="ARBA" id="ARBA00023114"/>
    </source>
</evidence>
<comment type="subcellular location">
    <subcellularLocation>
        <location evidence="1">Cell outer membrane</location>
        <topology evidence="1">Multi-pass membrane protein</topology>
    </subcellularLocation>
</comment>
<feature type="chain" id="PRO_5007125040" evidence="11">
    <location>
        <begin position="22"/>
        <end position="359"/>
    </location>
</feature>
<dbReference type="InterPro" id="IPR023614">
    <property type="entry name" value="Porin_dom_sf"/>
</dbReference>
<dbReference type="PRINTS" id="PR00184">
    <property type="entry name" value="NEISSPPORIN"/>
</dbReference>
<proteinExistence type="predicted"/>
<dbReference type="AlphaFoldDB" id="A0A105V586"/>
<dbReference type="InterPro" id="IPR002299">
    <property type="entry name" value="Porin_Neis"/>
</dbReference>
<evidence type="ECO:0000256" key="1">
    <source>
        <dbReference type="ARBA" id="ARBA00004571"/>
    </source>
</evidence>
<dbReference type="InterPro" id="IPR050298">
    <property type="entry name" value="Gram-neg_bact_OMP"/>
</dbReference>
<accession>A0A105V586</accession>
<keyword evidence="10" id="KW-0998">Cell outer membrane</keyword>
<keyword evidence="7" id="KW-0406">Ion transport</keyword>
<dbReference type="RefSeq" id="WP_060108021.1">
    <property type="nucleotide sequence ID" value="NZ_LPEQ01000110.1"/>
</dbReference>
<comment type="caution">
    <text evidence="13">The sequence shown here is derived from an EMBL/GenBank/DDBJ whole genome shotgun (WGS) entry which is preliminary data.</text>
</comment>
<keyword evidence="3" id="KW-0813">Transport</keyword>
<dbReference type="Pfam" id="PF13609">
    <property type="entry name" value="Porin_4"/>
    <property type="match status" value="1"/>
</dbReference>
<evidence type="ECO:0000256" key="5">
    <source>
        <dbReference type="ARBA" id="ARBA00022692"/>
    </source>
</evidence>
<evidence type="ECO:0000256" key="4">
    <source>
        <dbReference type="ARBA" id="ARBA00022452"/>
    </source>
</evidence>
<dbReference type="GO" id="GO:0046930">
    <property type="term" value="C:pore complex"/>
    <property type="evidence" value="ECO:0007669"/>
    <property type="project" value="UniProtKB-KW"/>
</dbReference>